<dbReference type="EMBL" id="MU070017">
    <property type="protein sequence ID" value="KAF5830680.1"/>
    <property type="molecule type" value="Genomic_DNA"/>
</dbReference>
<organism evidence="1 2">
    <name type="scientific">Dunaliella salina</name>
    <name type="common">Green alga</name>
    <name type="synonym">Protococcus salinus</name>
    <dbReference type="NCBI Taxonomy" id="3046"/>
    <lineage>
        <taxon>Eukaryota</taxon>
        <taxon>Viridiplantae</taxon>
        <taxon>Chlorophyta</taxon>
        <taxon>core chlorophytes</taxon>
        <taxon>Chlorophyceae</taxon>
        <taxon>CS clade</taxon>
        <taxon>Chlamydomonadales</taxon>
        <taxon>Dunaliellaceae</taxon>
        <taxon>Dunaliella</taxon>
    </lineage>
</organism>
<evidence type="ECO:0000313" key="1">
    <source>
        <dbReference type="EMBL" id="KAF5830680.1"/>
    </source>
</evidence>
<protein>
    <submittedName>
        <fullName evidence="1">Uncharacterized protein</fullName>
    </submittedName>
</protein>
<accession>A0ABQ7G7V3</accession>
<reference evidence="1" key="1">
    <citation type="submission" date="2017-08" db="EMBL/GenBank/DDBJ databases">
        <authorList>
            <person name="Polle J.E."/>
            <person name="Barry K."/>
            <person name="Cushman J."/>
            <person name="Schmutz J."/>
            <person name="Tran D."/>
            <person name="Hathwaick L.T."/>
            <person name="Yim W.C."/>
            <person name="Jenkins J."/>
            <person name="Mckie-Krisberg Z.M."/>
            <person name="Prochnik S."/>
            <person name="Lindquist E."/>
            <person name="Dockter R.B."/>
            <person name="Adam C."/>
            <person name="Molina H."/>
            <person name="Bunkerborg J."/>
            <person name="Jin E."/>
            <person name="Buchheim M."/>
            <person name="Magnuson J."/>
        </authorList>
    </citation>
    <scope>NUCLEOTIDE SEQUENCE</scope>
    <source>
        <strain evidence="1">CCAP 19/18</strain>
    </source>
</reference>
<proteinExistence type="predicted"/>
<dbReference type="InterPro" id="IPR008533">
    <property type="entry name" value="DUF815"/>
</dbReference>
<dbReference type="PANTHER" id="PTHR42935">
    <property type="entry name" value="SLR0930 PROTEIN"/>
    <property type="match status" value="1"/>
</dbReference>
<name>A0ABQ7G7V3_DUNSA</name>
<sequence length="387" mass="41490">MSTKYQATNKDIIAAYSKFYGLLLQAGYDSWTDYVLDQLLYGRDSAFARAVAQGSLEQGAPVLNALAHDLDKLQDIAVDMRELATYIAEVAPTCGNAYVAAAASPSLKSSSKKGLADGQLPKVTGIDINGQSATIQQPLSAEELSHWQSAIASKKAWSEAAPLLVQYYYNYGFGITSRNSALRWVKGSLEEASDEGSTPATAAAPLACLADQHEILAANTIRHCEGLRAGRERGLRIVDVNGSDSGAILEAARGCGRYPRIRFILVADHMDFPVRSDIAMDLMAGLSGVGSSGWPSNTLLYMGVNSNATISSTDPLISRFGLPIVCQNPKDWDEGLITQLMEQTQASGALPTKPWHEIKASLDQALPGASIREASRHISQLSIAKIK</sequence>
<keyword evidence="2" id="KW-1185">Reference proteome</keyword>
<dbReference type="Proteomes" id="UP000815325">
    <property type="component" value="Unassembled WGS sequence"/>
</dbReference>
<evidence type="ECO:0000313" key="2">
    <source>
        <dbReference type="Proteomes" id="UP000815325"/>
    </source>
</evidence>
<dbReference type="PANTHER" id="PTHR42935:SF1">
    <property type="entry name" value="SLR0930 PROTEIN"/>
    <property type="match status" value="1"/>
</dbReference>
<gene>
    <name evidence="1" type="ORF">DUNSADRAFT_14195</name>
</gene>
<comment type="caution">
    <text evidence="1">The sequence shown here is derived from an EMBL/GenBank/DDBJ whole genome shotgun (WGS) entry which is preliminary data.</text>
</comment>